<dbReference type="Gene3D" id="3.30.250.20">
    <property type="entry name" value="L1 transposable element, C-terminal domain"/>
    <property type="match status" value="1"/>
</dbReference>
<reference evidence="2" key="1">
    <citation type="submission" date="2025-05" db="UniProtKB">
        <authorList>
            <consortium name="Ensembl"/>
        </authorList>
    </citation>
    <scope>IDENTIFICATION</scope>
</reference>
<feature type="coiled-coil region" evidence="1">
    <location>
        <begin position="19"/>
        <end position="46"/>
    </location>
</feature>
<sequence length="200" mass="22660">MGIALGETMDRVTALEKSQQSISKECKKMQDKCQDLENRSRRQNLRLVGITEGAEGGNMIKFLADFFPAVLGADNFSSLVVIDRAHRTLAPRLTSGERPRAILVRLHYYTDKQKILDLGKTKGRLTYKGDQVHIFPDMSPEVSRQRAAFNPVKRKLREANVTYSLFYPARLAINVDGIRHSFDSPKAAEDFYDQKIAKVD</sequence>
<evidence type="ECO:0000313" key="3">
    <source>
        <dbReference type="Proteomes" id="UP000694389"/>
    </source>
</evidence>
<dbReference type="Ensembl" id="ENSDLAT00005080860.1">
    <property type="protein sequence ID" value="ENSDLAP00005071247.1"/>
    <property type="gene ID" value="ENSDLAG00005030046.1"/>
</dbReference>
<dbReference type="Ensembl" id="ENSDLAT00005071866.1">
    <property type="protein sequence ID" value="ENSDLAP00005073132.1"/>
    <property type="gene ID" value="ENSDLAG00005030046.1"/>
</dbReference>
<keyword evidence="1" id="KW-0175">Coiled coil</keyword>
<keyword evidence="3" id="KW-1185">Reference proteome</keyword>
<evidence type="ECO:0000256" key="1">
    <source>
        <dbReference type="SAM" id="Coils"/>
    </source>
</evidence>
<evidence type="ECO:0008006" key="4">
    <source>
        <dbReference type="Google" id="ProtNLM"/>
    </source>
</evidence>
<dbReference type="Proteomes" id="UP000694389">
    <property type="component" value="Unassembled WGS sequence"/>
</dbReference>
<dbReference type="GeneTree" id="ENSGT00940000177143"/>
<dbReference type="PANTHER" id="PTHR11505">
    <property type="entry name" value="L1 TRANSPOSABLE ELEMENT-RELATED"/>
    <property type="match status" value="1"/>
</dbReference>
<dbReference type="InterPro" id="IPR042566">
    <property type="entry name" value="L1_C"/>
</dbReference>
<dbReference type="Ensembl" id="ENSDLAT00005076927.1">
    <property type="protein sequence ID" value="ENSDLAP00005080974.1"/>
    <property type="gene ID" value="ENSDLAG00005030046.1"/>
</dbReference>
<dbReference type="Gene3D" id="3.30.70.1820">
    <property type="entry name" value="L1 transposable element, RRM domain"/>
    <property type="match status" value="1"/>
</dbReference>
<evidence type="ECO:0000313" key="2">
    <source>
        <dbReference type="Ensembl" id="ENSDLAP00005064697.1"/>
    </source>
</evidence>
<dbReference type="InterPro" id="IPR004244">
    <property type="entry name" value="Transposase_22"/>
</dbReference>
<accession>A0A8P4G1W7</accession>
<protein>
    <recommendedName>
        <fullName evidence="4">L1 transposable element RRM domain-containing protein</fullName>
    </recommendedName>
</protein>
<dbReference type="Ensembl" id="ENSDLAT00005073064.1">
    <property type="protein sequence ID" value="ENSDLAP00005065862.1"/>
    <property type="gene ID" value="ENSDLAG00005030046.1"/>
</dbReference>
<name>A0A8P4G1W7_DICLA</name>
<dbReference type="Ensembl" id="ENSDLAT00005078290.1">
    <property type="protein sequence ID" value="ENSDLAP00005064697.1"/>
    <property type="gene ID" value="ENSDLAG00005030046.1"/>
</dbReference>
<organism evidence="2 3">
    <name type="scientific">Dicentrarchus labrax</name>
    <name type="common">European seabass</name>
    <name type="synonym">Morone labrax</name>
    <dbReference type="NCBI Taxonomy" id="13489"/>
    <lineage>
        <taxon>Eukaryota</taxon>
        <taxon>Metazoa</taxon>
        <taxon>Chordata</taxon>
        <taxon>Craniata</taxon>
        <taxon>Vertebrata</taxon>
        <taxon>Euteleostomi</taxon>
        <taxon>Actinopterygii</taxon>
        <taxon>Neopterygii</taxon>
        <taxon>Teleostei</taxon>
        <taxon>Neoteleostei</taxon>
        <taxon>Acanthomorphata</taxon>
        <taxon>Eupercaria</taxon>
        <taxon>Moronidae</taxon>
        <taxon>Dicentrarchus</taxon>
    </lineage>
</organism>
<proteinExistence type="predicted"/>
<dbReference type="AlphaFoldDB" id="A0A8P4G1W7"/>